<dbReference type="PROSITE" id="PS01125">
    <property type="entry name" value="ROK"/>
    <property type="match status" value="1"/>
</dbReference>
<dbReference type="InterPro" id="IPR000600">
    <property type="entry name" value="ROK"/>
</dbReference>
<reference evidence="2 3" key="1">
    <citation type="submission" date="2016-01" db="EMBL/GenBank/DDBJ databases">
        <title>Characterization of the Clostridium difficile lineages that are prevalent in Hong Kong and China.</title>
        <authorList>
            <person name="Kwok J.S.-L."/>
            <person name="Lam W.-Y."/>
            <person name="Ip M."/>
            <person name="Chan T.-F."/>
            <person name="Hawkey P.M."/>
            <person name="Tsui S.K.-W."/>
        </authorList>
    </citation>
    <scope>NUCLEOTIDE SEQUENCE [LARGE SCALE GENOMIC DNA]</scope>
    <source>
        <strain evidence="2 3">300064</strain>
    </source>
</reference>
<dbReference type="EMBL" id="LRDH01000173">
    <property type="protein sequence ID" value="PPV11939.1"/>
    <property type="molecule type" value="Genomic_DNA"/>
</dbReference>
<dbReference type="GO" id="GO:0016301">
    <property type="term" value="F:kinase activity"/>
    <property type="evidence" value="ECO:0007669"/>
    <property type="project" value="UniProtKB-KW"/>
</dbReference>
<evidence type="ECO:0000313" key="3">
    <source>
        <dbReference type="Proteomes" id="UP000238081"/>
    </source>
</evidence>
<dbReference type="AlphaFoldDB" id="A0A2S7F5B6"/>
<evidence type="ECO:0000256" key="1">
    <source>
        <dbReference type="ARBA" id="ARBA00006479"/>
    </source>
</evidence>
<comment type="similarity">
    <text evidence="1">Belongs to the ROK (NagC/XylR) family.</text>
</comment>
<keyword evidence="2" id="KW-0418">Kinase</keyword>
<keyword evidence="2" id="KW-0808">Transferase</keyword>
<evidence type="ECO:0000313" key="2">
    <source>
        <dbReference type="EMBL" id="PPV11939.1"/>
    </source>
</evidence>
<dbReference type="CDD" id="cd24068">
    <property type="entry name" value="ASKHA_NBD_ROK_FnNanK-like"/>
    <property type="match status" value="1"/>
</dbReference>
<sequence>MKYLGIDIGGTAVKMGIVTEKGEILNKCSYDVAFDSYETPIFETVKKVIGIFLKDSNLSSHDLSGIGVSATGQIDSNIGSVVGVGGNIKNWCGTEIKRELEAIYNVKTTVVNDANCMVIGEQWLGGARGYKNVIGITIGTGVGGGIIVDSKILLGSIGIAGEIGHFAIDTNGRKCTCGNVGCYERYASMTALINDVKENYEKLGKVSFAKEEVNGLTIFSELEKNKELQKILDEWIQNISKGLISLTHIFNPEIILIGGGVSKQEKLFIKPLREIILNKVMKKFSQDLKVEAAMLGNDAGLIGAVYYNIVCEK</sequence>
<dbReference type="Pfam" id="PF00480">
    <property type="entry name" value="ROK"/>
    <property type="match status" value="1"/>
</dbReference>
<dbReference type="InterPro" id="IPR043129">
    <property type="entry name" value="ATPase_NBD"/>
</dbReference>
<dbReference type="PANTHER" id="PTHR18964:SF165">
    <property type="entry name" value="BETA-GLUCOSIDE KINASE"/>
    <property type="match status" value="1"/>
</dbReference>
<dbReference type="RefSeq" id="WP_043662251.1">
    <property type="nucleotide sequence ID" value="NZ_CANCWB010000001.1"/>
</dbReference>
<dbReference type="Gene3D" id="3.30.420.40">
    <property type="match status" value="2"/>
</dbReference>
<gene>
    <name evidence="2" type="ORF">AWN73_06440</name>
</gene>
<dbReference type="SUPFAM" id="SSF53067">
    <property type="entry name" value="Actin-like ATPase domain"/>
    <property type="match status" value="1"/>
</dbReference>
<accession>A0A2S7F5B6</accession>
<dbReference type="Proteomes" id="UP000238081">
    <property type="component" value="Unassembled WGS sequence"/>
</dbReference>
<protein>
    <submittedName>
        <fullName evidence="2">Glucokinase</fullName>
    </submittedName>
</protein>
<name>A0A2S7F5B6_CLOBU</name>
<organism evidence="2 3">
    <name type="scientific">Clostridium butyricum</name>
    <dbReference type="NCBI Taxonomy" id="1492"/>
    <lineage>
        <taxon>Bacteria</taxon>
        <taxon>Bacillati</taxon>
        <taxon>Bacillota</taxon>
        <taxon>Clostridia</taxon>
        <taxon>Eubacteriales</taxon>
        <taxon>Clostridiaceae</taxon>
        <taxon>Clostridium</taxon>
    </lineage>
</organism>
<dbReference type="InterPro" id="IPR049874">
    <property type="entry name" value="ROK_cs"/>
</dbReference>
<comment type="caution">
    <text evidence="2">The sequence shown here is derived from an EMBL/GenBank/DDBJ whole genome shotgun (WGS) entry which is preliminary data.</text>
</comment>
<dbReference type="PANTHER" id="PTHR18964">
    <property type="entry name" value="ROK (REPRESSOR, ORF, KINASE) FAMILY"/>
    <property type="match status" value="1"/>
</dbReference>
<proteinExistence type="inferred from homology"/>